<sequence>MRDSKDDPEVTALTETQEDKRHRISLTCAISKHKKTCMDTEQTQDTENKQVVVKQEKGHNGRMGLHFGWIRKARIRGCRAFYALNDPFFRRPVRERLVPEDARSSAVLRLVGRLRARRSVCISARRSVSTYTGVDRKSHVQKPLCPRTALLKAGARRARPTWGFFFPSLTSSFLSVLPGRGGALCRCLQASHEAASPAAEHRLWGPSIVVRALSCPASSGVLLGQGRSRRPLQGEVDP</sequence>
<dbReference type="Proteomes" id="UP001162501">
    <property type="component" value="Chromosome 31"/>
</dbReference>
<protein>
    <submittedName>
        <fullName evidence="1">Uncharacterized protein</fullName>
    </submittedName>
</protein>
<dbReference type="EMBL" id="OX596115">
    <property type="protein sequence ID" value="CAI9707677.1"/>
    <property type="molecule type" value="Genomic_DNA"/>
</dbReference>
<reference evidence="1" key="1">
    <citation type="submission" date="2023-05" db="EMBL/GenBank/DDBJ databases">
        <authorList>
            <consortium name="ELIXIR-Norway"/>
        </authorList>
    </citation>
    <scope>NUCLEOTIDE SEQUENCE</scope>
</reference>
<organism evidence="1 2">
    <name type="scientific">Rangifer tarandus platyrhynchus</name>
    <name type="common">Svalbard reindeer</name>
    <dbReference type="NCBI Taxonomy" id="3082113"/>
    <lineage>
        <taxon>Eukaryota</taxon>
        <taxon>Metazoa</taxon>
        <taxon>Chordata</taxon>
        <taxon>Craniata</taxon>
        <taxon>Vertebrata</taxon>
        <taxon>Euteleostomi</taxon>
        <taxon>Mammalia</taxon>
        <taxon>Eutheria</taxon>
        <taxon>Laurasiatheria</taxon>
        <taxon>Artiodactyla</taxon>
        <taxon>Ruminantia</taxon>
        <taxon>Pecora</taxon>
        <taxon>Cervidae</taxon>
        <taxon>Odocoileinae</taxon>
        <taxon>Rangifer</taxon>
    </lineage>
</organism>
<evidence type="ECO:0000313" key="1">
    <source>
        <dbReference type="EMBL" id="CAI9707677.1"/>
    </source>
</evidence>
<evidence type="ECO:0000313" key="2">
    <source>
        <dbReference type="Proteomes" id="UP001162501"/>
    </source>
</evidence>
<gene>
    <name evidence="1" type="ORF">MRATA1EN3_LOCUS18890</name>
</gene>
<accession>A0ACB0F483</accession>
<proteinExistence type="predicted"/>
<name>A0ACB0F483_RANTA</name>